<proteinExistence type="predicted"/>
<evidence type="ECO:0000313" key="2">
    <source>
        <dbReference type="EMBL" id="CAY78926.1"/>
    </source>
</evidence>
<protein>
    <submittedName>
        <fullName evidence="2">EC1118_1D0_7327p</fullName>
    </submittedName>
</protein>
<dbReference type="HOGENOM" id="CLU_1994402_0_0_1"/>
<gene>
    <name evidence="2" type="ORF">EC1118_1D0_7327g</name>
</gene>
<keyword evidence="1" id="KW-1133">Transmembrane helix</keyword>
<sequence length="137" mass="15995">MNVCIQIFLTYTLYVYVYIYVYAICNTMRDGNAFYRASSICNFASFQFFRHSLIHALKLAAKSFKIFPMVKLIWLYVCIKLLYDELLISSMSDIQIDRQSFNLDKSWFNCLICLDLSCSVNCLISNLLRFIVGVDVL</sequence>
<keyword evidence="1" id="KW-0812">Transmembrane</keyword>
<organism evidence="2 3">
    <name type="scientific">Saccharomyces cerevisiae (strain Lalvin EC1118 / Prise de mousse)</name>
    <name type="common">Baker's yeast</name>
    <dbReference type="NCBI Taxonomy" id="643680"/>
    <lineage>
        <taxon>Eukaryota</taxon>
        <taxon>Fungi</taxon>
        <taxon>Dikarya</taxon>
        <taxon>Ascomycota</taxon>
        <taxon>Saccharomycotina</taxon>
        <taxon>Saccharomycetes</taxon>
        <taxon>Saccharomycetales</taxon>
        <taxon>Saccharomycetaceae</taxon>
        <taxon>Saccharomyces</taxon>
    </lineage>
</organism>
<feature type="transmembrane region" description="Helical" evidence="1">
    <location>
        <begin position="6"/>
        <end position="25"/>
    </location>
</feature>
<dbReference type="AlphaFoldDB" id="C8Z5Y7"/>
<accession>C8Z5Y7</accession>
<evidence type="ECO:0000256" key="1">
    <source>
        <dbReference type="SAM" id="Phobius"/>
    </source>
</evidence>
<reference evidence="2 3" key="1">
    <citation type="journal article" date="2009" name="Proc. Natl. Acad. Sci. U.S.A.">
        <title>Eukaryote-to-eukaryote gene transfer events revealed by the genome sequence of the wine yeast Saccharomyces cerevisiae EC1118.</title>
        <authorList>
            <person name="Novo M."/>
            <person name="Bigey F."/>
            <person name="Beyne E."/>
            <person name="Galeote V."/>
            <person name="Gavory F."/>
            <person name="Mallet S."/>
            <person name="Cambot B."/>
            <person name="Legras J.L."/>
            <person name="Wincker P."/>
            <person name="Casaregola S."/>
            <person name="Dequin S."/>
        </authorList>
    </citation>
    <scope>NUCLEOTIDE SEQUENCE [LARGE SCALE GENOMIC DNA]</scope>
    <source>
        <strain evidence="3">Lalvin EC1118 / Prise de mousse</strain>
    </source>
</reference>
<evidence type="ECO:0000313" key="3">
    <source>
        <dbReference type="Proteomes" id="UP000000286"/>
    </source>
</evidence>
<name>C8Z5Y7_YEAS8</name>
<keyword evidence="1" id="KW-0472">Membrane</keyword>
<dbReference type="Proteomes" id="UP000000286">
    <property type="component" value="Chromosome IV"/>
</dbReference>
<dbReference type="EMBL" id="FN393063">
    <property type="protein sequence ID" value="CAY78926.1"/>
    <property type="molecule type" value="Genomic_DNA"/>
</dbReference>